<dbReference type="EMBL" id="CAWYQH010000152">
    <property type="protein sequence ID" value="CAK8696117.1"/>
    <property type="molecule type" value="Genomic_DNA"/>
</dbReference>
<dbReference type="SFLD" id="SFLDG01131">
    <property type="entry name" value="C1.5.2:_MDP_Like"/>
    <property type="match status" value="1"/>
</dbReference>
<dbReference type="InterPro" id="IPR035679">
    <property type="entry name" value="MDP-1_euk"/>
</dbReference>
<dbReference type="InterPro" id="IPR010033">
    <property type="entry name" value="HAD_SF_ppase_IIIC"/>
</dbReference>
<dbReference type="InterPro" id="IPR010036">
    <property type="entry name" value="MDP_1_eu_arc"/>
</dbReference>
<dbReference type="NCBIfam" id="TIGR01681">
    <property type="entry name" value="HAD-SF-IIIC"/>
    <property type="match status" value="1"/>
</dbReference>
<dbReference type="SFLD" id="SFLDG01129">
    <property type="entry name" value="C1.5:_HAD__Beta-PGM__Phosphata"/>
    <property type="match status" value="1"/>
</dbReference>
<comment type="caution">
    <text evidence="1">The sequence shown here is derived from an EMBL/GenBank/DDBJ whole genome shotgun (WGS) entry which is preliminary data.</text>
</comment>
<dbReference type="NCBIfam" id="TIGR01685">
    <property type="entry name" value="MDP-1"/>
    <property type="match status" value="1"/>
</dbReference>
<dbReference type="CDD" id="cd07501">
    <property type="entry name" value="HAD_MDP-1_like"/>
    <property type="match status" value="1"/>
</dbReference>
<dbReference type="PANTHER" id="PTHR17901">
    <property type="entry name" value="MAGNESIUM-DEPENDENT PHOSPHATASE 1 MDP1"/>
    <property type="match status" value="1"/>
</dbReference>
<dbReference type="Gene3D" id="3.40.50.1000">
    <property type="entry name" value="HAD superfamily/HAD-like"/>
    <property type="match status" value="1"/>
</dbReference>
<name>A0ABP0GX18_CLALP</name>
<keyword evidence="2" id="KW-1185">Reference proteome</keyword>
<evidence type="ECO:0008006" key="3">
    <source>
        <dbReference type="Google" id="ProtNLM"/>
    </source>
</evidence>
<dbReference type="SFLD" id="SFLDS00003">
    <property type="entry name" value="Haloacid_Dehalogenase"/>
    <property type="match status" value="1"/>
</dbReference>
<gene>
    <name evidence="1" type="ORF">CVLEPA_LOCUS29301</name>
</gene>
<organism evidence="1 2">
    <name type="scientific">Clavelina lepadiformis</name>
    <name type="common">Light-bulb sea squirt</name>
    <name type="synonym">Ascidia lepadiformis</name>
    <dbReference type="NCBI Taxonomy" id="159417"/>
    <lineage>
        <taxon>Eukaryota</taxon>
        <taxon>Metazoa</taxon>
        <taxon>Chordata</taxon>
        <taxon>Tunicata</taxon>
        <taxon>Ascidiacea</taxon>
        <taxon>Aplousobranchia</taxon>
        <taxon>Clavelinidae</taxon>
        <taxon>Clavelina</taxon>
    </lineage>
</organism>
<reference evidence="1 2" key="1">
    <citation type="submission" date="2024-02" db="EMBL/GenBank/DDBJ databases">
        <authorList>
            <person name="Daric V."/>
            <person name="Darras S."/>
        </authorList>
    </citation>
    <scope>NUCLEOTIDE SEQUENCE [LARGE SCALE GENOMIC DNA]</scope>
</reference>
<proteinExistence type="predicted"/>
<dbReference type="SUPFAM" id="SSF56784">
    <property type="entry name" value="HAD-like"/>
    <property type="match status" value="1"/>
</dbReference>
<sequence>MKPKLIVFDLDYTLWPFWVDTHVTPPFCKERDGKVYDANRQVVNLYPDSLEILKHLKDNDYDLAVASRTGSTEEAEQLLHLFDMNKYFVMKQIYPGRKTTHFSKFQNAFNHCYTDMLFFDDEHRNIRDLSSIGVTCVLVEEGMNWDYLNRGLNLHKEKKSS</sequence>
<dbReference type="Proteomes" id="UP001642483">
    <property type="component" value="Unassembled WGS sequence"/>
</dbReference>
<dbReference type="PANTHER" id="PTHR17901:SF14">
    <property type="entry name" value="MAGNESIUM-DEPENDENT PHOSPHATASE 1"/>
    <property type="match status" value="1"/>
</dbReference>
<evidence type="ECO:0000313" key="1">
    <source>
        <dbReference type="EMBL" id="CAK8696117.1"/>
    </source>
</evidence>
<accession>A0ABP0GX18</accession>
<protein>
    <recommendedName>
        <fullName evidence="3">Magnesium-dependent phosphatase 1</fullName>
    </recommendedName>
</protein>
<dbReference type="Pfam" id="PF12689">
    <property type="entry name" value="Acid_PPase"/>
    <property type="match status" value="1"/>
</dbReference>
<dbReference type="InterPro" id="IPR036412">
    <property type="entry name" value="HAD-like_sf"/>
</dbReference>
<evidence type="ECO:0000313" key="2">
    <source>
        <dbReference type="Proteomes" id="UP001642483"/>
    </source>
</evidence>
<dbReference type="InterPro" id="IPR023214">
    <property type="entry name" value="HAD_sf"/>
</dbReference>